<gene>
    <name evidence="3" type="ORF">BS47DRAFT_1365939</name>
</gene>
<keyword evidence="4" id="KW-1185">Reference proteome</keyword>
<keyword evidence="2" id="KW-0732">Signal</keyword>
<protein>
    <submittedName>
        <fullName evidence="3">Uncharacterized protein</fullName>
    </submittedName>
</protein>
<feature type="chain" id="PRO_5040462725" evidence="2">
    <location>
        <begin position="28"/>
        <end position="144"/>
    </location>
</feature>
<evidence type="ECO:0000256" key="1">
    <source>
        <dbReference type="SAM" id="MobiDB-lite"/>
    </source>
</evidence>
<dbReference type="Proteomes" id="UP000886523">
    <property type="component" value="Unassembled WGS sequence"/>
</dbReference>
<name>A0A9P6DNZ2_9AGAM</name>
<feature type="signal peptide" evidence="2">
    <location>
        <begin position="1"/>
        <end position="27"/>
    </location>
</feature>
<evidence type="ECO:0000313" key="3">
    <source>
        <dbReference type="EMBL" id="KAF9508462.1"/>
    </source>
</evidence>
<dbReference type="EMBL" id="MU129058">
    <property type="protein sequence ID" value="KAF9508462.1"/>
    <property type="molecule type" value="Genomic_DNA"/>
</dbReference>
<feature type="compositionally biased region" description="Basic and acidic residues" evidence="1">
    <location>
        <begin position="101"/>
        <end position="117"/>
    </location>
</feature>
<evidence type="ECO:0000256" key="2">
    <source>
        <dbReference type="SAM" id="SignalP"/>
    </source>
</evidence>
<evidence type="ECO:0000313" key="4">
    <source>
        <dbReference type="Proteomes" id="UP000886523"/>
    </source>
</evidence>
<accession>A0A9P6DNZ2</accession>
<proteinExistence type="predicted"/>
<sequence>MRVVADAYFSAATALLLMLMLMRELNGYFDADACHASPRTRKSGLIGAGEMVNYPFWAVTRISCEPPVEGGRTEIRTSGTRFFPGVHNQMSIEWADSDSDVENHNKQLDESPLRNRESSRGVFGISGLSGGILVGVDQGNDGPE</sequence>
<comment type="caution">
    <text evidence="3">The sequence shown here is derived from an EMBL/GenBank/DDBJ whole genome shotgun (WGS) entry which is preliminary data.</text>
</comment>
<organism evidence="3 4">
    <name type="scientific">Hydnum rufescens UP504</name>
    <dbReference type="NCBI Taxonomy" id="1448309"/>
    <lineage>
        <taxon>Eukaryota</taxon>
        <taxon>Fungi</taxon>
        <taxon>Dikarya</taxon>
        <taxon>Basidiomycota</taxon>
        <taxon>Agaricomycotina</taxon>
        <taxon>Agaricomycetes</taxon>
        <taxon>Cantharellales</taxon>
        <taxon>Hydnaceae</taxon>
        <taxon>Hydnum</taxon>
    </lineage>
</organism>
<dbReference type="AlphaFoldDB" id="A0A9P6DNZ2"/>
<feature type="region of interest" description="Disordered" evidence="1">
    <location>
        <begin position="96"/>
        <end position="117"/>
    </location>
</feature>
<reference evidence="3" key="1">
    <citation type="journal article" date="2020" name="Nat. Commun.">
        <title>Large-scale genome sequencing of mycorrhizal fungi provides insights into the early evolution of symbiotic traits.</title>
        <authorList>
            <person name="Miyauchi S."/>
            <person name="Kiss E."/>
            <person name="Kuo A."/>
            <person name="Drula E."/>
            <person name="Kohler A."/>
            <person name="Sanchez-Garcia M."/>
            <person name="Morin E."/>
            <person name="Andreopoulos B."/>
            <person name="Barry K.W."/>
            <person name="Bonito G."/>
            <person name="Buee M."/>
            <person name="Carver A."/>
            <person name="Chen C."/>
            <person name="Cichocki N."/>
            <person name="Clum A."/>
            <person name="Culley D."/>
            <person name="Crous P.W."/>
            <person name="Fauchery L."/>
            <person name="Girlanda M."/>
            <person name="Hayes R.D."/>
            <person name="Keri Z."/>
            <person name="LaButti K."/>
            <person name="Lipzen A."/>
            <person name="Lombard V."/>
            <person name="Magnuson J."/>
            <person name="Maillard F."/>
            <person name="Murat C."/>
            <person name="Nolan M."/>
            <person name="Ohm R.A."/>
            <person name="Pangilinan J."/>
            <person name="Pereira M.F."/>
            <person name="Perotto S."/>
            <person name="Peter M."/>
            <person name="Pfister S."/>
            <person name="Riley R."/>
            <person name="Sitrit Y."/>
            <person name="Stielow J.B."/>
            <person name="Szollosi G."/>
            <person name="Zifcakova L."/>
            <person name="Stursova M."/>
            <person name="Spatafora J.W."/>
            <person name="Tedersoo L."/>
            <person name="Vaario L.M."/>
            <person name="Yamada A."/>
            <person name="Yan M."/>
            <person name="Wang P."/>
            <person name="Xu J."/>
            <person name="Bruns T."/>
            <person name="Baldrian P."/>
            <person name="Vilgalys R."/>
            <person name="Dunand C."/>
            <person name="Henrissat B."/>
            <person name="Grigoriev I.V."/>
            <person name="Hibbett D."/>
            <person name="Nagy L.G."/>
            <person name="Martin F.M."/>
        </authorList>
    </citation>
    <scope>NUCLEOTIDE SEQUENCE</scope>
    <source>
        <strain evidence="3">UP504</strain>
    </source>
</reference>